<keyword evidence="1" id="KW-1133">Transmembrane helix</keyword>
<sequence length="237" mass="25477">MHKLTHIIYLAIIGVLVIALVVGRSAPSSPVAGTNADLNTAAENTSGAASAPSTSLTATNGATNAAANNTDSAAAFASDSSTQPQVAASTQEQQDVAQELDLSDAQLARLAELLKTRNQQEIEMLLDVQSEILNSENISERLHTEAIDQDWAYVMTSEIENLYAQQEDLQGAEISDIQCRTTVCEVSISGSDLPFDYMMKFHKALVQSPQLGPDYKTMMISNSLEGSHKIQIIRPQP</sequence>
<keyword evidence="1" id="KW-0472">Membrane</keyword>
<evidence type="ECO:0000313" key="2">
    <source>
        <dbReference type="EMBL" id="PWW15994.1"/>
    </source>
</evidence>
<feature type="transmembrane region" description="Helical" evidence="1">
    <location>
        <begin position="7"/>
        <end position="26"/>
    </location>
</feature>
<dbReference type="Proteomes" id="UP000246964">
    <property type="component" value="Unassembled WGS sequence"/>
</dbReference>
<keyword evidence="1" id="KW-0812">Transmembrane</keyword>
<dbReference type="AlphaFoldDB" id="A0A317QDH1"/>
<dbReference type="RefSeq" id="WP_146204067.1">
    <property type="nucleotide sequence ID" value="NZ_QGTT01000001.1"/>
</dbReference>
<comment type="caution">
    <text evidence="2">The sequence shown here is derived from an EMBL/GenBank/DDBJ whole genome shotgun (WGS) entry which is preliminary data.</text>
</comment>
<protein>
    <submittedName>
        <fullName evidence="2">Uncharacterized protein</fullName>
    </submittedName>
</protein>
<keyword evidence="3" id="KW-1185">Reference proteome</keyword>
<evidence type="ECO:0000313" key="3">
    <source>
        <dbReference type="Proteomes" id="UP000246964"/>
    </source>
</evidence>
<proteinExistence type="predicted"/>
<accession>A0A317QDH1</accession>
<organism evidence="2 3">
    <name type="scientific">Pseudidiomarina maritima</name>
    <dbReference type="NCBI Taxonomy" id="519453"/>
    <lineage>
        <taxon>Bacteria</taxon>
        <taxon>Pseudomonadati</taxon>
        <taxon>Pseudomonadota</taxon>
        <taxon>Gammaproteobacteria</taxon>
        <taxon>Alteromonadales</taxon>
        <taxon>Idiomarinaceae</taxon>
        <taxon>Pseudidiomarina</taxon>
    </lineage>
</organism>
<evidence type="ECO:0000256" key="1">
    <source>
        <dbReference type="SAM" id="Phobius"/>
    </source>
</evidence>
<dbReference type="OrthoDB" id="6238433at2"/>
<dbReference type="EMBL" id="QGTT01000001">
    <property type="protein sequence ID" value="PWW15994.1"/>
    <property type="molecule type" value="Genomic_DNA"/>
</dbReference>
<gene>
    <name evidence="2" type="ORF">DET45_10186</name>
</gene>
<name>A0A317QDH1_9GAMM</name>
<reference evidence="2 3" key="1">
    <citation type="submission" date="2018-05" db="EMBL/GenBank/DDBJ databases">
        <title>Freshwater and sediment microbial communities from various areas in North America, analyzing microbe dynamics in response to fracking.</title>
        <authorList>
            <person name="Lamendella R."/>
        </authorList>
    </citation>
    <scope>NUCLEOTIDE SEQUENCE [LARGE SCALE GENOMIC DNA]</scope>
    <source>
        <strain evidence="2 3">125B1</strain>
    </source>
</reference>